<accession>A0A4Z0MR62</accession>
<dbReference type="Proteomes" id="UP000298284">
    <property type="component" value="Unassembled WGS sequence"/>
</dbReference>
<dbReference type="AlphaFoldDB" id="A0A4Z0MR62"/>
<keyword evidence="2" id="KW-1185">Reference proteome</keyword>
<comment type="caution">
    <text evidence="1">The sequence shown here is derived from an EMBL/GenBank/DDBJ whole genome shotgun (WGS) entry which is preliminary data.</text>
</comment>
<proteinExistence type="predicted"/>
<gene>
    <name evidence="1" type="ORF">EU557_09220</name>
</gene>
<name>A0A4Z0MR62_9BACT</name>
<dbReference type="EMBL" id="SRKZ01000002">
    <property type="protein sequence ID" value="TGD81707.1"/>
    <property type="molecule type" value="Genomic_DNA"/>
</dbReference>
<dbReference type="RefSeq" id="WP_135530087.1">
    <property type="nucleotide sequence ID" value="NZ_SRKZ01000002.1"/>
</dbReference>
<reference evidence="1 2" key="1">
    <citation type="submission" date="2019-04" db="EMBL/GenBank/DDBJ databases">
        <authorList>
            <person name="Feng G."/>
            <person name="Zhang J."/>
            <person name="Zhu H."/>
        </authorList>
    </citation>
    <scope>NUCLEOTIDE SEQUENCE [LARGE SCALE GENOMIC DNA]</scope>
    <source>
        <strain evidence="1 2">JCM 19491</strain>
    </source>
</reference>
<protein>
    <submittedName>
        <fullName evidence="1">Uncharacterized protein</fullName>
    </submittedName>
</protein>
<evidence type="ECO:0000313" key="2">
    <source>
        <dbReference type="Proteomes" id="UP000298284"/>
    </source>
</evidence>
<organism evidence="1 2">
    <name type="scientific">Hymenobacter wooponensis</name>
    <dbReference type="NCBI Taxonomy" id="1525360"/>
    <lineage>
        <taxon>Bacteria</taxon>
        <taxon>Pseudomonadati</taxon>
        <taxon>Bacteroidota</taxon>
        <taxon>Cytophagia</taxon>
        <taxon>Cytophagales</taxon>
        <taxon>Hymenobacteraceae</taxon>
        <taxon>Hymenobacter</taxon>
    </lineage>
</organism>
<evidence type="ECO:0000313" key="1">
    <source>
        <dbReference type="EMBL" id="TGD81707.1"/>
    </source>
</evidence>
<sequence length="67" mass="7261">MSTVKEHAAVFEAAVGRAASALGFASPSEYIHERSSNARGVRFLAVEVLAELRAAGWRLTWVDAEDE</sequence>